<evidence type="ECO:0000313" key="4">
    <source>
        <dbReference type="EMBL" id="EMS45769.1"/>
    </source>
</evidence>
<comment type="similarity">
    <text evidence="1">Belongs to the mTERF family.</text>
</comment>
<evidence type="ECO:0000256" key="2">
    <source>
        <dbReference type="ARBA" id="ARBA00022472"/>
    </source>
</evidence>
<dbReference type="Gene3D" id="1.25.70.10">
    <property type="entry name" value="Transcription termination factor 3, mitochondrial"/>
    <property type="match status" value="1"/>
</dbReference>
<keyword evidence="2" id="KW-0806">Transcription termination</keyword>
<reference evidence="4" key="1">
    <citation type="journal article" date="2013" name="Nature">
        <title>Draft genome of the wheat A-genome progenitor Triticum urartu.</title>
        <authorList>
            <person name="Ling H.Q."/>
            <person name="Zhao S."/>
            <person name="Liu D."/>
            <person name="Wang J."/>
            <person name="Sun H."/>
            <person name="Zhang C."/>
            <person name="Fan H."/>
            <person name="Li D."/>
            <person name="Dong L."/>
            <person name="Tao Y."/>
            <person name="Gao C."/>
            <person name="Wu H."/>
            <person name="Li Y."/>
            <person name="Cui Y."/>
            <person name="Guo X."/>
            <person name="Zheng S."/>
            <person name="Wang B."/>
            <person name="Yu K."/>
            <person name="Liang Q."/>
            <person name="Yang W."/>
            <person name="Lou X."/>
            <person name="Chen J."/>
            <person name="Feng M."/>
            <person name="Jian J."/>
            <person name="Zhang X."/>
            <person name="Luo G."/>
            <person name="Jiang Y."/>
            <person name="Liu J."/>
            <person name="Wang Z."/>
            <person name="Sha Y."/>
            <person name="Zhang B."/>
            <person name="Wu H."/>
            <person name="Tang D."/>
            <person name="Shen Q."/>
            <person name="Xue P."/>
            <person name="Zou S."/>
            <person name="Wang X."/>
            <person name="Liu X."/>
            <person name="Wang F."/>
            <person name="Yang Y."/>
            <person name="An X."/>
            <person name="Dong Z."/>
            <person name="Zhang K."/>
            <person name="Zhang X."/>
            <person name="Luo M.C."/>
            <person name="Dvorak J."/>
            <person name="Tong Y."/>
            <person name="Wang J."/>
            <person name="Yang H."/>
            <person name="Li Z."/>
            <person name="Wang D."/>
            <person name="Zhang A."/>
            <person name="Wang J."/>
        </authorList>
    </citation>
    <scope>NUCLEOTIDE SEQUENCE</scope>
</reference>
<dbReference type="InterPro" id="IPR003690">
    <property type="entry name" value="MTERF"/>
</dbReference>
<sequence>MRDKILSLELMGVDYGRALSLNPALRGAAPESIHAVVTFLQSRGLHFKDLGRVFGMCPSVLTASVRADLRPVFAFLTDDLGVPEAAYRRVVVKCPRVLACSVRDQLRPALIYLRRLGFRDNRALAFQDPILLVSSVERTMAPKLEYLAGLGMSRDDAVAMALRCPALFTFNVERNYRPKFEYLVGEMGGGVEDVKAFPQYFTFSLEKRIAPRHRAAADAGGDLPPPDMLKATDEERMYNKYTNEVVESQSEFLGRAMCIVFITHVGAVNKVMEESSIGMNSIIISRSVKQSERETLRPSDLFLNRMAQEHFSSRLSR</sequence>
<organism evidence="4">
    <name type="scientific">Triticum urartu</name>
    <name type="common">Red wild einkorn</name>
    <name type="synonym">Crithodium urartu</name>
    <dbReference type="NCBI Taxonomy" id="4572"/>
    <lineage>
        <taxon>Eukaryota</taxon>
        <taxon>Viridiplantae</taxon>
        <taxon>Streptophyta</taxon>
        <taxon>Embryophyta</taxon>
        <taxon>Tracheophyta</taxon>
        <taxon>Spermatophyta</taxon>
        <taxon>Magnoliopsida</taxon>
        <taxon>Liliopsida</taxon>
        <taxon>Poales</taxon>
        <taxon>Poaceae</taxon>
        <taxon>BOP clade</taxon>
        <taxon>Pooideae</taxon>
        <taxon>Triticodae</taxon>
        <taxon>Triticeae</taxon>
        <taxon>Triticinae</taxon>
        <taxon>Triticum</taxon>
    </lineage>
</organism>
<dbReference type="GO" id="GO:0006353">
    <property type="term" value="P:DNA-templated transcription termination"/>
    <property type="evidence" value="ECO:0007669"/>
    <property type="project" value="UniProtKB-KW"/>
</dbReference>
<evidence type="ECO:0000256" key="1">
    <source>
        <dbReference type="ARBA" id="ARBA00007692"/>
    </source>
</evidence>
<dbReference type="SMART" id="SM00733">
    <property type="entry name" value="Mterf"/>
    <property type="match status" value="6"/>
</dbReference>
<dbReference type="GO" id="GO:0003676">
    <property type="term" value="F:nucleic acid binding"/>
    <property type="evidence" value="ECO:0007669"/>
    <property type="project" value="InterPro"/>
</dbReference>
<protein>
    <recommendedName>
        <fullName evidence="5">mTERF domain-containing protein 1, mitochondrial</fullName>
    </recommendedName>
</protein>
<gene>
    <name evidence="4" type="ORF">TRIUR3_01385</name>
</gene>
<accession>M7ZCE2</accession>
<keyword evidence="2" id="KW-0804">Transcription</keyword>
<dbReference type="InterPro" id="IPR038538">
    <property type="entry name" value="MTERF_sf"/>
</dbReference>
<dbReference type="OMA" id="IFGMCPK"/>
<dbReference type="AlphaFoldDB" id="M7ZCE2"/>
<dbReference type="eggNOG" id="KOG1267">
    <property type="taxonomic scope" value="Eukaryota"/>
</dbReference>
<evidence type="ECO:0008006" key="5">
    <source>
        <dbReference type="Google" id="ProtNLM"/>
    </source>
</evidence>
<dbReference type="Pfam" id="PF02536">
    <property type="entry name" value="mTERF"/>
    <property type="match status" value="2"/>
</dbReference>
<keyword evidence="3" id="KW-0809">Transit peptide</keyword>
<name>M7ZCE2_TRIUA</name>
<dbReference type="PANTHER" id="PTHR13068">
    <property type="entry name" value="CGI-12 PROTEIN-RELATED"/>
    <property type="match status" value="1"/>
</dbReference>
<evidence type="ECO:0000256" key="3">
    <source>
        <dbReference type="ARBA" id="ARBA00022946"/>
    </source>
</evidence>
<dbReference type="EMBL" id="KD282076">
    <property type="protein sequence ID" value="EMS45769.1"/>
    <property type="molecule type" value="Genomic_DNA"/>
</dbReference>
<dbReference type="PANTHER" id="PTHR13068:SF78">
    <property type="entry name" value="MITOCHONDRIAL TRANSCRIPTION TERMINATION FACTOR FAMILY PROTEIN"/>
    <property type="match status" value="1"/>
</dbReference>
<dbReference type="FunFam" id="1.25.70.10:FF:000010">
    <property type="entry name" value="Transcription termination factor MTEF1, chloroplastic"/>
    <property type="match status" value="1"/>
</dbReference>
<keyword evidence="2" id="KW-0805">Transcription regulation</keyword>
<proteinExistence type="inferred from homology"/>
<dbReference type="STRING" id="4572.M7ZCE2"/>